<evidence type="ECO:0000313" key="8">
    <source>
        <dbReference type="Proteomes" id="UP001152747"/>
    </source>
</evidence>
<dbReference type="Pfam" id="PF03828">
    <property type="entry name" value="PAP_assoc"/>
    <property type="match status" value="1"/>
</dbReference>
<feature type="compositionally biased region" description="Polar residues" evidence="3">
    <location>
        <begin position="638"/>
        <end position="653"/>
    </location>
</feature>
<dbReference type="CDD" id="cd05402">
    <property type="entry name" value="NT_PAP_TUTase"/>
    <property type="match status" value="1"/>
</dbReference>
<feature type="region of interest" description="Disordered" evidence="3">
    <location>
        <begin position="1"/>
        <end position="48"/>
    </location>
</feature>
<keyword evidence="2" id="KW-0460">Magnesium</keyword>
<dbReference type="GO" id="GO:0031499">
    <property type="term" value="C:TRAMP complex"/>
    <property type="evidence" value="ECO:0007669"/>
    <property type="project" value="TreeGrafter"/>
</dbReference>
<dbReference type="EMBL" id="CANHGI010000001">
    <property type="protein sequence ID" value="CAI5437712.1"/>
    <property type="molecule type" value="Genomic_DNA"/>
</dbReference>
<sequence>MREDEVQTSQPSTSQNPKNIQPTVNAPEQNEEVNDEQPKQGTSEEPYFDGYHEFGYDSDVPFAPWRRRRYSFSIEGLHEEIIDLYHWIRPNELETRIRRKVFEKVYDTIAKRWKDRNVTISMFGSLRTNLFLPSSDIDVLIECPDWDYDVPANLPADEAKAIREDICSYWLEETAKCLHPVGIEKQVSVLTGAFVPIVKMVDLNSRLSIDISFNTVQGVRAADYIEKVKSEFPIIEPLVLILKQFLHFRRLNQTFTGGLSSYGLILLLVNFFQMYAMPMRGKQIYDKGVNLGELLMRFLEVYSQEFNFENLGISVTKMRYIPKDGPTLRGVATRAQTGTLYLEDPLLSCNDVGRSTYNFSVIANAFGQALQILLVAVTVRDRRRSVAWHKVYRGSLLYLITPFTIHEINYRNWLTGGVMDFRQKQKIHNLSYVSNTLIAPTRDLTPFEWMRRVPLSRQKKPASITTPSAGQQEEIVEQTAEEARESQLEETRRKFKEAVEDKKNEEDDDEMTPPPVITSTASVTTTVSTAASISEREDTDSPVLSNDVVTSSDDEYGVATQNHAVQFKKPFSEVVAASAGLSNDTKKGYTSQKNNYIERPYNESTFYGVPNGYAAAVNGNGNRYRSFNYNRDKRTSRNHSQGSNDGSVSEYQQNNKRYSNNSRGRGRTSSHSSNRSRNSSDSRSTGYNKNNRPKENEVTVNATINGRNPGLFRYADAVKMTSNGNAPNRVVTAAATVVATTTTTTNGNNIIANSKPLKNGSISDIIDDNNKTSMNSPTINDINPQLLVSVNNRR</sequence>
<evidence type="ECO:0000259" key="6">
    <source>
        <dbReference type="Pfam" id="PF22600"/>
    </source>
</evidence>
<feature type="compositionally biased region" description="Low complexity" evidence="3">
    <location>
        <begin position="654"/>
        <end position="684"/>
    </location>
</feature>
<dbReference type="GO" id="GO:1990817">
    <property type="term" value="F:poly(A) RNA polymerase activity"/>
    <property type="evidence" value="ECO:0007669"/>
    <property type="project" value="InterPro"/>
</dbReference>
<dbReference type="AlphaFoldDB" id="A0A9P1I3V2"/>
<feature type="compositionally biased region" description="Polar residues" evidence="3">
    <location>
        <begin position="7"/>
        <end position="28"/>
    </location>
</feature>
<evidence type="ECO:0000256" key="1">
    <source>
        <dbReference type="ARBA" id="ARBA00022723"/>
    </source>
</evidence>
<name>A0A9P1I3V2_9PELO</name>
<keyword evidence="4" id="KW-0472">Membrane</keyword>
<feature type="compositionally biased region" description="Basic and acidic residues" evidence="3">
    <location>
        <begin position="481"/>
        <end position="505"/>
    </location>
</feature>
<dbReference type="OrthoDB" id="273917at2759"/>
<dbReference type="InterPro" id="IPR002058">
    <property type="entry name" value="PAP_assoc"/>
</dbReference>
<accession>A0A9P1I3V2</accession>
<dbReference type="InterPro" id="IPR045862">
    <property type="entry name" value="Trf4-like"/>
</dbReference>
<dbReference type="SUPFAM" id="SSF81631">
    <property type="entry name" value="PAP/OAS1 substrate-binding domain"/>
    <property type="match status" value="1"/>
</dbReference>
<dbReference type="GO" id="GO:0043634">
    <property type="term" value="P:polyadenylation-dependent ncRNA catabolic process"/>
    <property type="evidence" value="ECO:0007669"/>
    <property type="project" value="TreeGrafter"/>
</dbReference>
<evidence type="ECO:0008006" key="9">
    <source>
        <dbReference type="Google" id="ProtNLM"/>
    </source>
</evidence>
<dbReference type="GO" id="GO:0046872">
    <property type="term" value="F:metal ion binding"/>
    <property type="evidence" value="ECO:0007669"/>
    <property type="project" value="UniProtKB-KW"/>
</dbReference>
<dbReference type="Proteomes" id="UP001152747">
    <property type="component" value="Unassembled WGS sequence"/>
</dbReference>
<evidence type="ECO:0000313" key="7">
    <source>
        <dbReference type="EMBL" id="CAI5437712.1"/>
    </source>
</evidence>
<dbReference type="GO" id="GO:0005730">
    <property type="term" value="C:nucleolus"/>
    <property type="evidence" value="ECO:0007669"/>
    <property type="project" value="TreeGrafter"/>
</dbReference>
<dbReference type="GO" id="GO:0003729">
    <property type="term" value="F:mRNA binding"/>
    <property type="evidence" value="ECO:0007669"/>
    <property type="project" value="TreeGrafter"/>
</dbReference>
<dbReference type="Pfam" id="PF22600">
    <property type="entry name" value="MTPAP-like_central"/>
    <property type="match status" value="1"/>
</dbReference>
<proteinExistence type="predicted"/>
<dbReference type="PANTHER" id="PTHR23092">
    <property type="entry name" value="POLY(A) RNA POLYMERASE"/>
    <property type="match status" value="1"/>
</dbReference>
<keyword evidence="4" id="KW-0812">Transmembrane</keyword>
<dbReference type="SUPFAM" id="SSF81301">
    <property type="entry name" value="Nucleotidyltransferase"/>
    <property type="match status" value="1"/>
</dbReference>
<dbReference type="Gene3D" id="3.30.460.10">
    <property type="entry name" value="Beta Polymerase, domain 2"/>
    <property type="match status" value="1"/>
</dbReference>
<keyword evidence="4" id="KW-1133">Transmembrane helix</keyword>
<dbReference type="InterPro" id="IPR054708">
    <property type="entry name" value="MTPAP-like_central"/>
</dbReference>
<keyword evidence="1" id="KW-0479">Metal-binding</keyword>
<dbReference type="GO" id="GO:0031123">
    <property type="term" value="P:RNA 3'-end processing"/>
    <property type="evidence" value="ECO:0007669"/>
    <property type="project" value="TreeGrafter"/>
</dbReference>
<comment type="caution">
    <text evidence="7">The sequence shown here is derived from an EMBL/GenBank/DDBJ whole genome shotgun (WGS) entry which is preliminary data.</text>
</comment>
<evidence type="ECO:0000256" key="4">
    <source>
        <dbReference type="SAM" id="Phobius"/>
    </source>
</evidence>
<feature type="region of interest" description="Disordered" evidence="3">
    <location>
        <begin position="617"/>
        <end position="704"/>
    </location>
</feature>
<organism evidence="7 8">
    <name type="scientific">Caenorhabditis angaria</name>
    <dbReference type="NCBI Taxonomy" id="860376"/>
    <lineage>
        <taxon>Eukaryota</taxon>
        <taxon>Metazoa</taxon>
        <taxon>Ecdysozoa</taxon>
        <taxon>Nematoda</taxon>
        <taxon>Chromadorea</taxon>
        <taxon>Rhabditida</taxon>
        <taxon>Rhabditina</taxon>
        <taxon>Rhabditomorpha</taxon>
        <taxon>Rhabditoidea</taxon>
        <taxon>Rhabditidae</taxon>
        <taxon>Peloderinae</taxon>
        <taxon>Caenorhabditis</taxon>
    </lineage>
</organism>
<dbReference type="Gene3D" id="1.10.1410.10">
    <property type="match status" value="1"/>
</dbReference>
<protein>
    <recommendedName>
        <fullName evidence="9">PAP-associated domain-containing protein</fullName>
    </recommendedName>
</protein>
<reference evidence="7" key="1">
    <citation type="submission" date="2022-11" db="EMBL/GenBank/DDBJ databases">
        <authorList>
            <person name="Kikuchi T."/>
        </authorList>
    </citation>
    <scope>NUCLEOTIDE SEQUENCE</scope>
    <source>
        <strain evidence="7">PS1010</strain>
    </source>
</reference>
<feature type="domain" description="PAP-associated" evidence="5">
    <location>
        <begin position="290"/>
        <end position="346"/>
    </location>
</feature>
<feature type="transmembrane region" description="Helical" evidence="4">
    <location>
        <begin position="259"/>
        <end position="277"/>
    </location>
</feature>
<feature type="region of interest" description="Disordered" evidence="3">
    <location>
        <begin position="458"/>
        <end position="524"/>
    </location>
</feature>
<dbReference type="PANTHER" id="PTHR23092:SF15">
    <property type="entry name" value="INACTIVE NON-CANONICAL POLY(A) RNA POLYMERASE PROTEIN TRF4-2-RELATED"/>
    <property type="match status" value="1"/>
</dbReference>
<evidence type="ECO:0000256" key="3">
    <source>
        <dbReference type="SAM" id="MobiDB-lite"/>
    </source>
</evidence>
<feature type="domain" description="Poly(A) RNA polymerase mitochondrial-like central palm" evidence="6">
    <location>
        <begin position="77"/>
        <end position="222"/>
    </location>
</feature>
<keyword evidence="8" id="KW-1185">Reference proteome</keyword>
<dbReference type="InterPro" id="IPR043519">
    <property type="entry name" value="NT_sf"/>
</dbReference>
<gene>
    <name evidence="7" type="ORF">CAMP_LOCUS349</name>
</gene>
<evidence type="ECO:0000256" key="2">
    <source>
        <dbReference type="ARBA" id="ARBA00022842"/>
    </source>
</evidence>
<evidence type="ECO:0000259" key="5">
    <source>
        <dbReference type="Pfam" id="PF03828"/>
    </source>
</evidence>